<proteinExistence type="predicted"/>
<keyword evidence="2" id="KW-1185">Reference proteome</keyword>
<dbReference type="Proteomes" id="UP001153331">
    <property type="component" value="Unassembled WGS sequence"/>
</dbReference>
<evidence type="ECO:0000313" key="2">
    <source>
        <dbReference type="Proteomes" id="UP001153331"/>
    </source>
</evidence>
<gene>
    <name evidence="1" type="ORF">OPT61_g7106</name>
</gene>
<protein>
    <submittedName>
        <fullName evidence="1">Uncharacterized protein</fullName>
    </submittedName>
</protein>
<organism evidence="1 2">
    <name type="scientific">Boeremia exigua</name>
    <dbReference type="NCBI Taxonomy" id="749465"/>
    <lineage>
        <taxon>Eukaryota</taxon>
        <taxon>Fungi</taxon>
        <taxon>Dikarya</taxon>
        <taxon>Ascomycota</taxon>
        <taxon>Pezizomycotina</taxon>
        <taxon>Dothideomycetes</taxon>
        <taxon>Pleosporomycetidae</taxon>
        <taxon>Pleosporales</taxon>
        <taxon>Pleosporineae</taxon>
        <taxon>Didymellaceae</taxon>
        <taxon>Boeremia</taxon>
    </lineage>
</organism>
<sequence>MPSPFGDAPVAKSLLDFQRVLSPTAGVRVSPLCLGAMNFGDAWSEMMGKCDKKTVFEILDFFYDQGGNFIDTANNYQNEESETWIGEWMQERGCRAEIVLATKFTTLYPDPKTRPRMAANFSGNSTKSLHLSVDASLKKLQTDYIDLLYVHWWDFTTSIPELMQSLNHMVQRGKVLYLGVSDTPAWVVSKANQYARDHGLRPFSVYQGRWSAAERDFEREIIPMARDEGMALCPWGALGGGNFTTKEKRENNEQGRQFRPPSDKDIKVSEKLEAVAKSKNTAITSIALAYVRSKYPYVYPIVGGRKIDHLKGNIEALGIELSAQEVEEIDSAVDFEVGFPMNFLFEFGGGKYSTNKTSADVGLLAFAGNLESPPHQQPVKPHGLQGLFPLRPLEPLHQVLYLDLLGQWNDPVLVHGDDGICVDLAHSVGSQVRVSAVGLGLEPQPLEHLLLNSRIGDGVVYPLAVLSLDQGSEALRLLLELSLCDKLAKVDAARQGLQAQDVAGAGAAVVLLALAAVALGLLQTGGRQDVLRVAVLELRIDVDVVGVQDARGYSSGDW</sequence>
<accession>A0ACC2I4N1</accession>
<name>A0ACC2I4N1_9PLEO</name>
<evidence type="ECO:0000313" key="1">
    <source>
        <dbReference type="EMBL" id="KAJ8109918.1"/>
    </source>
</evidence>
<comment type="caution">
    <text evidence="1">The sequence shown here is derived from an EMBL/GenBank/DDBJ whole genome shotgun (WGS) entry which is preliminary data.</text>
</comment>
<reference evidence="1" key="1">
    <citation type="submission" date="2022-11" db="EMBL/GenBank/DDBJ databases">
        <title>Genome Sequence of Boeremia exigua.</title>
        <authorList>
            <person name="Buettner E."/>
        </authorList>
    </citation>
    <scope>NUCLEOTIDE SEQUENCE</scope>
    <source>
        <strain evidence="1">CU02</strain>
    </source>
</reference>
<dbReference type="EMBL" id="JAPHNI010000555">
    <property type="protein sequence ID" value="KAJ8109918.1"/>
    <property type="molecule type" value="Genomic_DNA"/>
</dbReference>